<dbReference type="OrthoDB" id="4230138at2"/>
<sequence>MNVTTSYGTWANHGDRRNASVEATILDAINGGDSDWQERMETSGALDRIADDYRDAIDDALPEGISISGNEFIGLHHTDPDYTDAIGDFDIRAAIEDIDLYAIIQKHDVDN</sequence>
<keyword evidence="2" id="KW-1185">Reference proteome</keyword>
<evidence type="ECO:0000313" key="2">
    <source>
        <dbReference type="Proteomes" id="UP000199155"/>
    </source>
</evidence>
<dbReference type="RefSeq" id="WP_093617476.1">
    <property type="nucleotide sequence ID" value="NZ_FNFF01000025.1"/>
</dbReference>
<gene>
    <name evidence="1" type="ORF">SAMN05421806_1255</name>
</gene>
<name>A0A1G9IQ31_9ACTN</name>
<reference evidence="1 2" key="1">
    <citation type="submission" date="2016-10" db="EMBL/GenBank/DDBJ databases">
        <authorList>
            <person name="de Groot N.N."/>
        </authorList>
    </citation>
    <scope>NUCLEOTIDE SEQUENCE [LARGE SCALE GENOMIC DNA]</scope>
    <source>
        <strain evidence="1 2">CGMCC 4.5727</strain>
    </source>
</reference>
<dbReference type="Proteomes" id="UP000199155">
    <property type="component" value="Unassembled WGS sequence"/>
</dbReference>
<evidence type="ECO:0000313" key="1">
    <source>
        <dbReference type="EMBL" id="SDL27368.1"/>
    </source>
</evidence>
<organism evidence="1 2">
    <name type="scientific">Streptomyces indicus</name>
    <dbReference type="NCBI Taxonomy" id="417292"/>
    <lineage>
        <taxon>Bacteria</taxon>
        <taxon>Bacillati</taxon>
        <taxon>Actinomycetota</taxon>
        <taxon>Actinomycetes</taxon>
        <taxon>Kitasatosporales</taxon>
        <taxon>Streptomycetaceae</taxon>
        <taxon>Streptomyces</taxon>
    </lineage>
</organism>
<protein>
    <submittedName>
        <fullName evidence="1">Uncharacterized protein</fullName>
    </submittedName>
</protein>
<dbReference type="EMBL" id="FNFF01000025">
    <property type="protein sequence ID" value="SDL27368.1"/>
    <property type="molecule type" value="Genomic_DNA"/>
</dbReference>
<proteinExistence type="predicted"/>
<accession>A0A1G9IQ31</accession>
<dbReference type="AlphaFoldDB" id="A0A1G9IQ31"/>